<dbReference type="RefSeq" id="WP_386826416.1">
    <property type="nucleotide sequence ID" value="NZ_JBHTIF010000006.1"/>
</dbReference>
<evidence type="ECO:0000313" key="3">
    <source>
        <dbReference type="EMBL" id="MFD0727602.1"/>
    </source>
</evidence>
<dbReference type="Proteomes" id="UP001597110">
    <property type="component" value="Unassembled WGS sequence"/>
</dbReference>
<feature type="domain" description="X-Tfes XVIPCD" evidence="2">
    <location>
        <begin position="217"/>
        <end position="304"/>
    </location>
</feature>
<comment type="caution">
    <text evidence="3">The sequence shown here is derived from an EMBL/GenBank/DDBJ whole genome shotgun (WGS) entry which is preliminary data.</text>
</comment>
<dbReference type="EMBL" id="JBHTIF010000006">
    <property type="protein sequence ID" value="MFD0727602.1"/>
    <property type="molecule type" value="Genomic_DNA"/>
</dbReference>
<reference evidence="4" key="1">
    <citation type="journal article" date="2019" name="Int. J. Syst. Evol. Microbiol.">
        <title>The Global Catalogue of Microorganisms (GCM) 10K type strain sequencing project: providing services to taxonomists for standard genome sequencing and annotation.</title>
        <authorList>
            <consortium name="The Broad Institute Genomics Platform"/>
            <consortium name="The Broad Institute Genome Sequencing Center for Infectious Disease"/>
            <person name="Wu L."/>
            <person name="Ma J."/>
        </authorList>
    </citation>
    <scope>NUCLEOTIDE SEQUENCE [LARGE SCALE GENOMIC DNA]</scope>
    <source>
        <strain evidence="4">CCUG 55585</strain>
    </source>
</reference>
<proteinExistence type="predicted"/>
<dbReference type="Pfam" id="PF20410">
    <property type="entry name" value="X-Tfes_XVIPCD"/>
    <property type="match status" value="1"/>
</dbReference>
<feature type="compositionally biased region" description="Low complexity" evidence="1">
    <location>
        <begin position="303"/>
        <end position="321"/>
    </location>
</feature>
<gene>
    <name evidence="3" type="ORF">ACFQ0E_18575</name>
</gene>
<sequence>MADPRQQAAAVARAYDQGDIASLDDATTRRLVASTVLTAGVGGDAGAIGRFGHVGRYQVGAVWLAEAGCIDGERMRAAMTADGAPGEKAWARAGGMRAFLQESSNWSAGLDLQTFRDAPALQDRAFRAQSERFHQRAVDERVLGNEDSPLRVAGFLKACHFSGFGQARAAATGGRVHRDGNGPSNYDLMHDITRNRDGLNAVLAIAPETRTVAPSARDAAHPDHALFRQALGHLDKAGAYPDMAVRERAAVAMAAHARASGLDEIAYLGRSTAPDGRVFLVAVQGDPANPASKSAYLPETHAVDPARAPVAAPTVPVAADTQDPTQTRQDPARPPSPGR</sequence>
<dbReference type="InterPro" id="IPR046519">
    <property type="entry name" value="X-Tfes_XVIPCD"/>
</dbReference>
<evidence type="ECO:0000259" key="2">
    <source>
        <dbReference type="Pfam" id="PF20410"/>
    </source>
</evidence>
<accession>A0ABW2YIM6</accession>
<organism evidence="3 4">
    <name type="scientific">Lysobacter brunescens</name>
    <dbReference type="NCBI Taxonomy" id="262323"/>
    <lineage>
        <taxon>Bacteria</taxon>
        <taxon>Pseudomonadati</taxon>
        <taxon>Pseudomonadota</taxon>
        <taxon>Gammaproteobacteria</taxon>
        <taxon>Lysobacterales</taxon>
        <taxon>Lysobacteraceae</taxon>
        <taxon>Lysobacter</taxon>
    </lineage>
</organism>
<evidence type="ECO:0000313" key="4">
    <source>
        <dbReference type="Proteomes" id="UP001597110"/>
    </source>
</evidence>
<feature type="region of interest" description="Disordered" evidence="1">
    <location>
        <begin position="300"/>
        <end position="339"/>
    </location>
</feature>
<keyword evidence="4" id="KW-1185">Reference proteome</keyword>
<evidence type="ECO:0000256" key="1">
    <source>
        <dbReference type="SAM" id="MobiDB-lite"/>
    </source>
</evidence>
<protein>
    <submittedName>
        <fullName evidence="3">XVIPCD domain-containing protein</fullName>
    </submittedName>
</protein>
<name>A0ABW2YIM6_9GAMM</name>